<accession>F6UM10</accession>
<protein>
    <submittedName>
        <fullName evidence="1">Uncharacterized protein</fullName>
    </submittedName>
</protein>
<keyword evidence="2" id="KW-1185">Reference proteome</keyword>
<proteinExistence type="predicted"/>
<reference evidence="1" key="2">
    <citation type="submission" date="2025-08" db="UniProtKB">
        <authorList>
            <consortium name="Ensembl"/>
        </authorList>
    </citation>
    <scope>IDENTIFICATION</scope>
</reference>
<reference evidence="1" key="3">
    <citation type="submission" date="2025-09" db="UniProtKB">
        <authorList>
            <consortium name="Ensembl"/>
        </authorList>
    </citation>
    <scope>IDENTIFICATION</scope>
</reference>
<sequence>KCYNSQWDKKHSKLAAIKWKALIVIKGINTSLLISFPEIFIKYFQVFIAGEDTFRKIPKKFRCVLFKKFLPLLLQDLSPHSLNLLQFNLLQLTSHPLL</sequence>
<dbReference type="AlphaFoldDB" id="F6UM10"/>
<dbReference type="Ensembl" id="ENSCINT00000027387.2">
    <property type="protein sequence ID" value="ENSCINP00000027141.2"/>
    <property type="gene ID" value="ENSCING00000015244.2"/>
</dbReference>
<dbReference type="HOGENOM" id="CLU_2338782_0_0_1"/>
<reference evidence="2" key="1">
    <citation type="journal article" date="2002" name="Science">
        <title>The draft genome of Ciona intestinalis: insights into chordate and vertebrate origins.</title>
        <authorList>
            <person name="Dehal P."/>
            <person name="Satou Y."/>
            <person name="Campbell R.K."/>
            <person name="Chapman J."/>
            <person name="Degnan B."/>
            <person name="De Tomaso A."/>
            <person name="Davidson B."/>
            <person name="Di Gregorio A."/>
            <person name="Gelpke M."/>
            <person name="Goodstein D.M."/>
            <person name="Harafuji N."/>
            <person name="Hastings K.E."/>
            <person name="Ho I."/>
            <person name="Hotta K."/>
            <person name="Huang W."/>
            <person name="Kawashima T."/>
            <person name="Lemaire P."/>
            <person name="Martinez D."/>
            <person name="Meinertzhagen I.A."/>
            <person name="Necula S."/>
            <person name="Nonaka M."/>
            <person name="Putnam N."/>
            <person name="Rash S."/>
            <person name="Saiga H."/>
            <person name="Satake M."/>
            <person name="Terry A."/>
            <person name="Yamada L."/>
            <person name="Wang H.G."/>
            <person name="Awazu S."/>
            <person name="Azumi K."/>
            <person name="Boore J."/>
            <person name="Branno M."/>
            <person name="Chin-Bow S."/>
            <person name="DeSantis R."/>
            <person name="Doyle S."/>
            <person name="Francino P."/>
            <person name="Keys D.N."/>
            <person name="Haga S."/>
            <person name="Hayashi H."/>
            <person name="Hino K."/>
            <person name="Imai K.S."/>
            <person name="Inaba K."/>
            <person name="Kano S."/>
            <person name="Kobayashi K."/>
            <person name="Kobayashi M."/>
            <person name="Lee B.I."/>
            <person name="Makabe K.W."/>
            <person name="Manohar C."/>
            <person name="Matassi G."/>
            <person name="Medina M."/>
            <person name="Mochizuki Y."/>
            <person name="Mount S."/>
            <person name="Morishita T."/>
            <person name="Miura S."/>
            <person name="Nakayama A."/>
            <person name="Nishizaka S."/>
            <person name="Nomoto H."/>
            <person name="Ohta F."/>
            <person name="Oishi K."/>
            <person name="Rigoutsos I."/>
            <person name="Sano M."/>
            <person name="Sasaki A."/>
            <person name="Sasakura Y."/>
            <person name="Shoguchi E."/>
            <person name="Shin-i T."/>
            <person name="Spagnuolo A."/>
            <person name="Stainier D."/>
            <person name="Suzuki M.M."/>
            <person name="Tassy O."/>
            <person name="Takatori N."/>
            <person name="Tokuoka M."/>
            <person name="Yagi K."/>
            <person name="Yoshizaki F."/>
            <person name="Wada S."/>
            <person name="Zhang C."/>
            <person name="Hyatt P.D."/>
            <person name="Larimer F."/>
            <person name="Detter C."/>
            <person name="Doggett N."/>
            <person name="Glavina T."/>
            <person name="Hawkins T."/>
            <person name="Richardson P."/>
            <person name="Lucas S."/>
            <person name="Kohara Y."/>
            <person name="Levine M."/>
            <person name="Satoh N."/>
            <person name="Rokhsar D.S."/>
        </authorList>
    </citation>
    <scope>NUCLEOTIDE SEQUENCE [LARGE SCALE GENOMIC DNA]</scope>
</reference>
<evidence type="ECO:0000313" key="1">
    <source>
        <dbReference type="Ensembl" id="ENSCINP00000027141.2"/>
    </source>
</evidence>
<dbReference type="InParanoid" id="F6UM10"/>
<name>F6UM10_CIOIN</name>
<dbReference type="Proteomes" id="UP000008144">
    <property type="component" value="Unassembled WGS sequence"/>
</dbReference>
<organism evidence="1 2">
    <name type="scientific">Ciona intestinalis</name>
    <name type="common">Transparent sea squirt</name>
    <name type="synonym">Ascidia intestinalis</name>
    <dbReference type="NCBI Taxonomy" id="7719"/>
    <lineage>
        <taxon>Eukaryota</taxon>
        <taxon>Metazoa</taxon>
        <taxon>Chordata</taxon>
        <taxon>Tunicata</taxon>
        <taxon>Ascidiacea</taxon>
        <taxon>Phlebobranchia</taxon>
        <taxon>Cionidae</taxon>
        <taxon>Ciona</taxon>
    </lineage>
</organism>
<evidence type="ECO:0000313" key="2">
    <source>
        <dbReference type="Proteomes" id="UP000008144"/>
    </source>
</evidence>